<feature type="domain" description="AB hydrolase-1" evidence="4">
    <location>
        <begin position="90"/>
        <end position="293"/>
    </location>
</feature>
<protein>
    <submittedName>
        <fullName evidence="5">Alpha/beta hydrolase</fullName>
    </submittedName>
</protein>
<dbReference type="InterPro" id="IPR050261">
    <property type="entry name" value="FrsA_esterase"/>
</dbReference>
<dbReference type="Proteomes" id="UP000033551">
    <property type="component" value="Unassembled WGS sequence"/>
</dbReference>
<evidence type="ECO:0000313" key="6">
    <source>
        <dbReference type="Proteomes" id="UP000033551"/>
    </source>
</evidence>
<dbReference type="PANTHER" id="PTHR22946">
    <property type="entry name" value="DIENELACTONE HYDROLASE DOMAIN-CONTAINING PROTEIN-RELATED"/>
    <property type="match status" value="1"/>
</dbReference>
<keyword evidence="3" id="KW-0732">Signal</keyword>
<dbReference type="InterPro" id="IPR000073">
    <property type="entry name" value="AB_hydrolase_1"/>
</dbReference>
<reference evidence="5 6" key="1">
    <citation type="submission" date="2015-02" db="EMBL/GenBank/DDBJ databases">
        <authorList>
            <person name="Ju K.-S."/>
            <person name="Doroghazi J.R."/>
            <person name="Metcalf W."/>
        </authorList>
    </citation>
    <scope>NUCLEOTIDE SEQUENCE [LARGE SCALE GENOMIC DNA]</scope>
    <source>
        <strain evidence="5 6">NRRL ISP-5550</strain>
    </source>
</reference>
<dbReference type="InterPro" id="IPR029058">
    <property type="entry name" value="AB_hydrolase_fold"/>
</dbReference>
<evidence type="ECO:0000313" key="5">
    <source>
        <dbReference type="EMBL" id="KJY31186.1"/>
    </source>
</evidence>
<name>A0A0F4JDX3_9ACTN</name>
<proteinExistence type="inferred from homology"/>
<dbReference type="PATRIC" id="fig|68223.7.peg.8345"/>
<feature type="region of interest" description="Disordered" evidence="2">
    <location>
        <begin position="1"/>
        <end position="20"/>
    </location>
</feature>
<dbReference type="OrthoDB" id="9796609at2"/>
<keyword evidence="5" id="KW-0378">Hydrolase</keyword>
<evidence type="ECO:0000259" key="4">
    <source>
        <dbReference type="Pfam" id="PF12697"/>
    </source>
</evidence>
<dbReference type="Pfam" id="PF12697">
    <property type="entry name" value="Abhydrolase_6"/>
    <property type="match status" value="1"/>
</dbReference>
<dbReference type="GO" id="GO:0016787">
    <property type="term" value="F:hydrolase activity"/>
    <property type="evidence" value="ECO:0007669"/>
    <property type="project" value="UniProtKB-KW"/>
</dbReference>
<organism evidence="5 6">
    <name type="scientific">Streptomyces katrae</name>
    <dbReference type="NCBI Taxonomy" id="68223"/>
    <lineage>
        <taxon>Bacteria</taxon>
        <taxon>Bacillati</taxon>
        <taxon>Actinomycetota</taxon>
        <taxon>Actinomycetes</taxon>
        <taxon>Kitasatosporales</taxon>
        <taxon>Streptomycetaceae</taxon>
        <taxon>Streptomyces</taxon>
    </lineage>
</organism>
<gene>
    <name evidence="5" type="ORF">VR44_18680</name>
</gene>
<accession>A0A0F4JDX3</accession>
<sequence>MRTRPSTPGQVHRRPGRRSPRALLSAVSALATGAVLAARHAHELYHPPAAHPGRTPRHKGLPVRPLSVTTTRDRVTLDAWVVPGRGPHTVVICHGMGRTKSSVLGHIALLHEAGHHVVAYDMRNHGESGRDRKYGSMSERYTGDLADVIASVRRDPEVGAGELALIGFSFSTWVSLHVLRRVGTPVAAVVCDSGPMSDTAAGLREFAGLRRSQLPAPVRTGAAYALYRHLFSRISMHMLAVRNWPPDLAGLPTRLMFIAGAQDPVIDEAQIMGVADRYPEAERWTAPQAMHMNALRFDAAEYRERVLGFLEASFEAAADRRKEAVRHG</sequence>
<feature type="compositionally biased region" description="Basic residues" evidence="2">
    <location>
        <begin position="11"/>
        <end position="20"/>
    </location>
</feature>
<evidence type="ECO:0000256" key="1">
    <source>
        <dbReference type="ARBA" id="ARBA00038115"/>
    </source>
</evidence>
<feature type="chain" id="PRO_5002470858" evidence="3">
    <location>
        <begin position="38"/>
        <end position="328"/>
    </location>
</feature>
<dbReference type="EMBL" id="JZWV01000511">
    <property type="protein sequence ID" value="KJY31186.1"/>
    <property type="molecule type" value="Genomic_DNA"/>
</dbReference>
<comment type="similarity">
    <text evidence="1">Belongs to the AB hydrolase superfamily. FUS2 hydrolase family.</text>
</comment>
<dbReference type="AlphaFoldDB" id="A0A0F4JDX3"/>
<evidence type="ECO:0000256" key="3">
    <source>
        <dbReference type="SAM" id="SignalP"/>
    </source>
</evidence>
<dbReference type="Gene3D" id="3.40.50.1820">
    <property type="entry name" value="alpha/beta hydrolase"/>
    <property type="match status" value="1"/>
</dbReference>
<dbReference type="SUPFAM" id="SSF53474">
    <property type="entry name" value="alpha/beta-Hydrolases"/>
    <property type="match status" value="1"/>
</dbReference>
<evidence type="ECO:0000256" key="2">
    <source>
        <dbReference type="SAM" id="MobiDB-lite"/>
    </source>
</evidence>
<keyword evidence="6" id="KW-1185">Reference proteome</keyword>
<dbReference type="RefSeq" id="WP_045948669.1">
    <property type="nucleotide sequence ID" value="NZ_JZWV01000511.1"/>
</dbReference>
<comment type="caution">
    <text evidence="5">The sequence shown here is derived from an EMBL/GenBank/DDBJ whole genome shotgun (WGS) entry which is preliminary data.</text>
</comment>
<feature type="signal peptide" evidence="3">
    <location>
        <begin position="1"/>
        <end position="37"/>
    </location>
</feature>